<dbReference type="InterPro" id="IPR006102">
    <property type="entry name" value="Ig-like_GH2"/>
</dbReference>
<evidence type="ECO:0000256" key="3">
    <source>
        <dbReference type="ARBA" id="ARBA00004740"/>
    </source>
</evidence>
<dbReference type="Gene3D" id="2.60.120.260">
    <property type="entry name" value="Galactose-binding domain-like"/>
    <property type="match status" value="1"/>
</dbReference>
<evidence type="ECO:0000256" key="4">
    <source>
        <dbReference type="ARBA" id="ARBA00011738"/>
    </source>
</evidence>
<dbReference type="RefSeq" id="WP_184085356.1">
    <property type="nucleotide sequence ID" value="NZ_JACIJF010000002.1"/>
</dbReference>
<keyword evidence="7 18" id="KW-0378">Hydrolase</keyword>
<evidence type="ECO:0000256" key="12">
    <source>
        <dbReference type="ARBA" id="ARBA00041614"/>
    </source>
</evidence>
<keyword evidence="8" id="KW-0325">Glycoprotein</keyword>
<keyword evidence="9 18" id="KW-0326">Glycosidase</keyword>
<comment type="caution">
    <text evidence="18">The sequence shown here is derived from an EMBL/GenBank/DDBJ whole genome shotgun (WGS) entry which is preliminary data.</text>
</comment>
<dbReference type="AlphaFoldDB" id="A0A840YD32"/>
<evidence type="ECO:0000256" key="8">
    <source>
        <dbReference type="ARBA" id="ARBA00023180"/>
    </source>
</evidence>
<evidence type="ECO:0000256" key="5">
    <source>
        <dbReference type="ARBA" id="ARBA00012754"/>
    </source>
</evidence>
<feature type="domain" description="Mannosidase Ig/CBM-like" evidence="16">
    <location>
        <begin position="699"/>
        <end position="785"/>
    </location>
</feature>
<evidence type="ECO:0000259" key="15">
    <source>
        <dbReference type="Pfam" id="PF17753"/>
    </source>
</evidence>
<dbReference type="PANTHER" id="PTHR43730:SF1">
    <property type="entry name" value="BETA-MANNOSIDASE"/>
    <property type="match status" value="1"/>
</dbReference>
<feature type="domain" description="Beta-mannosidase Ig-fold" evidence="15">
    <location>
        <begin position="798"/>
        <end position="859"/>
    </location>
</feature>
<evidence type="ECO:0000256" key="13">
    <source>
        <dbReference type="SAM" id="SignalP"/>
    </source>
</evidence>
<dbReference type="Proteomes" id="UP000527143">
    <property type="component" value="Unassembled WGS sequence"/>
</dbReference>
<dbReference type="GO" id="GO:0005975">
    <property type="term" value="P:carbohydrate metabolic process"/>
    <property type="evidence" value="ECO:0007669"/>
    <property type="project" value="InterPro"/>
</dbReference>
<comment type="catalytic activity">
    <reaction evidence="1">
        <text>Hydrolysis of terminal, non-reducing beta-D-mannose residues in beta-D-mannosides.</text>
        <dbReference type="EC" id="3.2.1.25"/>
    </reaction>
</comment>
<sequence>MKRALLALPLLFAGLPAWADPRETLSLDGAWEVRIDPADTPAAKAHPGEASWFAARVPGSVQQDLIALGRVPDPFKGINQAPIQWAGLTNWQFRKVIDVTPAMLKRDHLELVFDGLDTFAKVSLNGKLLLTADNAHRRWRVDAKSALHAGRNELVVSFASPIRTLQPRVLAEANPLPGEYESEFGDEPKGKQTSPYIRKPKYHWSWDWGPRLINIGLWRPVRLEAWDAARIDGLRVEQEAINAAEARLVARYRIVADRAGKFTLNTMLTAPGGKKQSVKRSFTVAAGINELSLPLTVAKPRRWWPVGYGDQPLYSVAGSLVDGGETSDRITQTLGLRTVDLIRKDGSFGFKVNGVPIFAKGANLIPFDNFPSRVPRAQMEHILQSARDVHMNMIRVWGGGYYLDDAFYEIADKMGLMIWQDFMFGGAVTPPDAAFRDNVRIEAEEQVERLQPHPSVIAWSGGNEILAGWENWSDRKAFKKRVGADEQERIGVGMAVLFDRVLRNAVLTRSPGTPYWNNSPATDYEAPADTDKDGDRHFWDVWSGSKPVERYLDSCPRFMSEYGFQAMPDMSTVRGFAGDGPLTLESPVLKAHQKFLAGEGNSRLKLYLDQRLRAPKDFADTVYLTQVNQAQAIDMAARHHRACRPTTLGSLYWQLNDTWPAISWASVDYSGQWKLLHYAARRFFAPQAIVTEHRDGATRVALVSDATQPIQAQWRIRAFDMAGKPLGERGAEVTLNPLGAQEAAKIADADLFGAAPANASYAVAELIIGGRSISRTIVERALPKDMAYFAPGLSARWDGNRVTITASALARAVMLDFGSIAAQPSDDGFDLLPGESVTITVASQADPQALQRALTLRTLGPQS</sequence>
<evidence type="ECO:0000256" key="9">
    <source>
        <dbReference type="ARBA" id="ARBA00023295"/>
    </source>
</evidence>
<dbReference type="Pfam" id="PF17786">
    <property type="entry name" value="Mannosidase_ig"/>
    <property type="match status" value="1"/>
</dbReference>
<dbReference type="SUPFAM" id="SSF51445">
    <property type="entry name" value="(Trans)glycosidases"/>
    <property type="match status" value="1"/>
</dbReference>
<evidence type="ECO:0000256" key="10">
    <source>
        <dbReference type="ARBA" id="ARBA00038429"/>
    </source>
</evidence>
<evidence type="ECO:0000256" key="11">
    <source>
        <dbReference type="ARBA" id="ARBA00041069"/>
    </source>
</evidence>
<evidence type="ECO:0000259" key="16">
    <source>
        <dbReference type="Pfam" id="PF17786"/>
    </source>
</evidence>
<comment type="subcellular location">
    <subcellularLocation>
        <location evidence="2">Secreted</location>
    </subcellularLocation>
</comment>
<name>A0A840YD32_9SPHN</name>
<dbReference type="InterPro" id="IPR008979">
    <property type="entry name" value="Galactose-bd-like_sf"/>
</dbReference>
<gene>
    <name evidence="18" type="ORF">FHT02_001141</name>
</gene>
<dbReference type="EC" id="3.2.1.25" evidence="5"/>
<evidence type="ECO:0000256" key="1">
    <source>
        <dbReference type="ARBA" id="ARBA00000829"/>
    </source>
</evidence>
<dbReference type="InterPro" id="IPR041625">
    <property type="entry name" value="Beta-mannosidase_Ig"/>
</dbReference>
<proteinExistence type="inferred from homology"/>
<evidence type="ECO:0000256" key="7">
    <source>
        <dbReference type="ARBA" id="ARBA00022801"/>
    </source>
</evidence>
<dbReference type="Gene3D" id="3.20.20.80">
    <property type="entry name" value="Glycosidases"/>
    <property type="match status" value="1"/>
</dbReference>
<feature type="domain" description="Glycoside hydrolase family 2 immunoglobulin-like beta-sandwich" evidence="14">
    <location>
        <begin position="229"/>
        <end position="337"/>
    </location>
</feature>
<dbReference type="InterPro" id="IPR013783">
    <property type="entry name" value="Ig-like_fold"/>
</dbReference>
<feature type="signal peptide" evidence="13">
    <location>
        <begin position="1"/>
        <end position="19"/>
    </location>
</feature>
<evidence type="ECO:0000313" key="18">
    <source>
        <dbReference type="EMBL" id="MBB5709919.1"/>
    </source>
</evidence>
<dbReference type="SUPFAM" id="SSF49303">
    <property type="entry name" value="beta-Galactosidase/glucuronidase domain"/>
    <property type="match status" value="2"/>
</dbReference>
<dbReference type="GO" id="GO:0004567">
    <property type="term" value="F:beta-mannosidase activity"/>
    <property type="evidence" value="ECO:0007669"/>
    <property type="project" value="UniProtKB-EC"/>
</dbReference>
<comment type="subunit">
    <text evidence="4">Homodimer.</text>
</comment>
<evidence type="ECO:0000259" key="17">
    <source>
        <dbReference type="Pfam" id="PF22666"/>
    </source>
</evidence>
<comment type="similarity">
    <text evidence="10">Belongs to the glycosyl hydrolase 2 family. Beta-mannosidase B subfamily.</text>
</comment>
<protein>
    <recommendedName>
        <fullName evidence="11">Beta-mannosidase B</fullName>
        <ecNumber evidence="5">3.2.1.25</ecNumber>
    </recommendedName>
    <alternativeName>
        <fullName evidence="12">Mannanase B</fullName>
    </alternativeName>
</protein>
<evidence type="ECO:0000256" key="2">
    <source>
        <dbReference type="ARBA" id="ARBA00004613"/>
    </source>
</evidence>
<dbReference type="InterPro" id="IPR054593">
    <property type="entry name" value="Beta-mannosidase-like_N2"/>
</dbReference>
<dbReference type="Pfam" id="PF17753">
    <property type="entry name" value="Ig_mannosidase"/>
    <property type="match status" value="1"/>
</dbReference>
<dbReference type="FunFam" id="3.20.20.80:FF:000050">
    <property type="entry name" value="Beta-mannosidase B"/>
    <property type="match status" value="1"/>
</dbReference>
<evidence type="ECO:0000313" key="19">
    <source>
        <dbReference type="Proteomes" id="UP000527143"/>
    </source>
</evidence>
<reference evidence="18 19" key="1">
    <citation type="submission" date="2020-08" db="EMBL/GenBank/DDBJ databases">
        <title>Genomic Encyclopedia of Type Strains, Phase IV (KMG-IV): sequencing the most valuable type-strain genomes for metagenomic binning, comparative biology and taxonomic classification.</title>
        <authorList>
            <person name="Goeker M."/>
        </authorList>
    </citation>
    <scope>NUCLEOTIDE SEQUENCE [LARGE SCALE GENOMIC DNA]</scope>
    <source>
        <strain evidence="18 19">DSM 26736</strain>
    </source>
</reference>
<feature type="domain" description="Beta-mannosidase-like galactose-binding" evidence="17">
    <location>
        <begin position="48"/>
        <end position="219"/>
    </location>
</feature>
<dbReference type="InterPro" id="IPR041447">
    <property type="entry name" value="Mannosidase_ig"/>
</dbReference>
<evidence type="ECO:0000256" key="6">
    <source>
        <dbReference type="ARBA" id="ARBA00022525"/>
    </source>
</evidence>
<dbReference type="InterPro" id="IPR036156">
    <property type="entry name" value="Beta-gal/glucu_dom_sf"/>
</dbReference>
<dbReference type="GO" id="GO:0006516">
    <property type="term" value="P:glycoprotein catabolic process"/>
    <property type="evidence" value="ECO:0007669"/>
    <property type="project" value="TreeGrafter"/>
</dbReference>
<dbReference type="SUPFAM" id="SSF49785">
    <property type="entry name" value="Galactose-binding domain-like"/>
    <property type="match status" value="1"/>
</dbReference>
<dbReference type="Pfam" id="PF22666">
    <property type="entry name" value="Glyco_hydro_2_N2"/>
    <property type="match status" value="1"/>
</dbReference>
<dbReference type="GO" id="GO:0005576">
    <property type="term" value="C:extracellular region"/>
    <property type="evidence" value="ECO:0007669"/>
    <property type="project" value="UniProtKB-SubCell"/>
</dbReference>
<keyword evidence="19" id="KW-1185">Reference proteome</keyword>
<accession>A0A840YD32</accession>
<feature type="chain" id="PRO_5033059178" description="Beta-mannosidase B" evidence="13">
    <location>
        <begin position="20"/>
        <end position="863"/>
    </location>
</feature>
<comment type="pathway">
    <text evidence="3">Glycan metabolism; N-glycan degradation.</text>
</comment>
<evidence type="ECO:0000259" key="14">
    <source>
        <dbReference type="Pfam" id="PF00703"/>
    </source>
</evidence>
<dbReference type="Gene3D" id="2.60.40.10">
    <property type="entry name" value="Immunoglobulins"/>
    <property type="match status" value="2"/>
</dbReference>
<dbReference type="Pfam" id="PF00703">
    <property type="entry name" value="Glyco_hydro_2"/>
    <property type="match status" value="1"/>
</dbReference>
<dbReference type="EMBL" id="JACIJF010000002">
    <property type="protein sequence ID" value="MBB5709919.1"/>
    <property type="molecule type" value="Genomic_DNA"/>
</dbReference>
<keyword evidence="13" id="KW-0732">Signal</keyword>
<organism evidence="18 19">
    <name type="scientific">Sphingomonas xinjiangensis</name>
    <dbReference type="NCBI Taxonomy" id="643568"/>
    <lineage>
        <taxon>Bacteria</taxon>
        <taxon>Pseudomonadati</taxon>
        <taxon>Pseudomonadota</taxon>
        <taxon>Alphaproteobacteria</taxon>
        <taxon>Sphingomonadales</taxon>
        <taxon>Sphingomonadaceae</taxon>
        <taxon>Sphingomonas</taxon>
    </lineage>
</organism>
<keyword evidence="6" id="KW-0964">Secreted</keyword>
<dbReference type="InterPro" id="IPR017853">
    <property type="entry name" value="GH"/>
</dbReference>
<dbReference type="InterPro" id="IPR050887">
    <property type="entry name" value="Beta-mannosidase_GH2"/>
</dbReference>
<dbReference type="PANTHER" id="PTHR43730">
    <property type="entry name" value="BETA-MANNOSIDASE"/>
    <property type="match status" value="1"/>
</dbReference>